<keyword evidence="2" id="KW-1185">Reference proteome</keyword>
<evidence type="ECO:0000313" key="2">
    <source>
        <dbReference type="Proteomes" id="UP000199800"/>
    </source>
</evidence>
<gene>
    <name evidence="1" type="ORF">SAMN04487772_10295</name>
</gene>
<protein>
    <submittedName>
        <fullName evidence="1">Uncharacterized protein</fullName>
    </submittedName>
</protein>
<name>A0A1H9YLZ8_9FIRM</name>
<dbReference type="OrthoDB" id="2355995at2"/>
<dbReference type="EMBL" id="FOHN01000002">
    <property type="protein sequence ID" value="SES70144.1"/>
    <property type="molecule type" value="Genomic_DNA"/>
</dbReference>
<accession>A0A1H9YLZ8</accession>
<evidence type="ECO:0000313" key="1">
    <source>
        <dbReference type="EMBL" id="SES70144.1"/>
    </source>
</evidence>
<proteinExistence type="predicted"/>
<dbReference type="Proteomes" id="UP000199800">
    <property type="component" value="Unassembled WGS sequence"/>
</dbReference>
<sequence>MLLRRLLLTKEIEVYEIKKALYGNVKFYLMLVDLKRPSQAEDFTYLDPEDFTSRDNFIKAVIVYDKEITELEKEQAYEIASGFLENKDDCDWNMEYIKADFKELKKIGVNELELIRQVNNILIAAKVEKQIEKIDIKSFKYLLQY</sequence>
<dbReference type="AlphaFoldDB" id="A0A1H9YLZ8"/>
<reference evidence="1 2" key="1">
    <citation type="submission" date="2016-10" db="EMBL/GenBank/DDBJ databases">
        <authorList>
            <person name="de Groot N.N."/>
        </authorList>
    </citation>
    <scope>NUCLEOTIDE SEQUENCE [LARGE SCALE GENOMIC DNA]</scope>
    <source>
        <strain evidence="1 2">DSM 1801</strain>
    </source>
</reference>
<dbReference type="RefSeq" id="WP_092475517.1">
    <property type="nucleotide sequence ID" value="NZ_FOHN01000002.1"/>
</dbReference>
<organism evidence="1 2">
    <name type="scientific">[Clostridium] polysaccharolyticum</name>
    <dbReference type="NCBI Taxonomy" id="29364"/>
    <lineage>
        <taxon>Bacteria</taxon>
        <taxon>Bacillati</taxon>
        <taxon>Bacillota</taxon>
        <taxon>Clostridia</taxon>
        <taxon>Lachnospirales</taxon>
        <taxon>Lachnospiraceae</taxon>
    </lineage>
</organism>